<evidence type="ECO:0000313" key="4">
    <source>
        <dbReference type="EMBL" id="QHT79302.1"/>
    </source>
</evidence>
<keyword evidence="1" id="KW-0808">Transferase</keyword>
<sequence length="122" mass="14142">MIGTPSQYKPSKLLGNPPTELPKGSYFLSLKDPELVASLYVKRYEEEYVIRDVFVKEDRRGTGLGRRIMTEILEFLKPKKKKIILYVDPQNKIARKLYNSLGFQFIKKAKLGDKLLIDPTHK</sequence>
<evidence type="ECO:0000256" key="2">
    <source>
        <dbReference type="ARBA" id="ARBA00023315"/>
    </source>
</evidence>
<dbReference type="InterPro" id="IPR000182">
    <property type="entry name" value="GNAT_dom"/>
</dbReference>
<feature type="domain" description="N-acetyltransferase" evidence="3">
    <location>
        <begin position="1"/>
        <end position="121"/>
    </location>
</feature>
<protein>
    <recommendedName>
        <fullName evidence="3">N-acetyltransferase domain-containing protein</fullName>
    </recommendedName>
</protein>
<dbReference type="InterPro" id="IPR050680">
    <property type="entry name" value="YpeA/RimI_acetyltransf"/>
</dbReference>
<reference evidence="4" key="1">
    <citation type="journal article" date="2020" name="Nature">
        <title>Giant virus diversity and host interactions through global metagenomics.</title>
        <authorList>
            <person name="Schulz F."/>
            <person name="Roux S."/>
            <person name="Paez-Espino D."/>
            <person name="Jungbluth S."/>
            <person name="Walsh D.A."/>
            <person name="Denef V.J."/>
            <person name="McMahon K.D."/>
            <person name="Konstantinidis K.T."/>
            <person name="Eloe-Fadrosh E.A."/>
            <person name="Kyrpides N.C."/>
            <person name="Woyke T."/>
        </authorList>
    </citation>
    <scope>NUCLEOTIDE SEQUENCE</scope>
    <source>
        <strain evidence="4">GVMAG-M-3300023179-99</strain>
    </source>
</reference>
<evidence type="ECO:0000259" key="3">
    <source>
        <dbReference type="PROSITE" id="PS51186"/>
    </source>
</evidence>
<dbReference type="Pfam" id="PF00583">
    <property type="entry name" value="Acetyltransf_1"/>
    <property type="match status" value="1"/>
</dbReference>
<proteinExistence type="predicted"/>
<name>A0A6C0HFD0_9ZZZZ</name>
<dbReference type="PROSITE" id="PS51186">
    <property type="entry name" value="GNAT"/>
    <property type="match status" value="1"/>
</dbReference>
<evidence type="ECO:0000256" key="1">
    <source>
        <dbReference type="ARBA" id="ARBA00022679"/>
    </source>
</evidence>
<dbReference type="AlphaFoldDB" id="A0A6C0HFD0"/>
<accession>A0A6C0HFD0</accession>
<dbReference type="CDD" id="cd04301">
    <property type="entry name" value="NAT_SF"/>
    <property type="match status" value="1"/>
</dbReference>
<organism evidence="4">
    <name type="scientific">viral metagenome</name>
    <dbReference type="NCBI Taxonomy" id="1070528"/>
    <lineage>
        <taxon>unclassified sequences</taxon>
        <taxon>metagenomes</taxon>
        <taxon>organismal metagenomes</taxon>
    </lineage>
</organism>
<dbReference type="EMBL" id="MN739947">
    <property type="protein sequence ID" value="QHT79302.1"/>
    <property type="molecule type" value="Genomic_DNA"/>
</dbReference>
<dbReference type="Gene3D" id="3.40.630.30">
    <property type="match status" value="1"/>
</dbReference>
<keyword evidence="2" id="KW-0012">Acyltransferase</keyword>
<dbReference type="SUPFAM" id="SSF55729">
    <property type="entry name" value="Acyl-CoA N-acyltransferases (Nat)"/>
    <property type="match status" value="1"/>
</dbReference>
<dbReference type="InterPro" id="IPR016181">
    <property type="entry name" value="Acyl_CoA_acyltransferase"/>
</dbReference>
<dbReference type="GO" id="GO:0016747">
    <property type="term" value="F:acyltransferase activity, transferring groups other than amino-acyl groups"/>
    <property type="evidence" value="ECO:0007669"/>
    <property type="project" value="InterPro"/>
</dbReference>
<dbReference type="PANTHER" id="PTHR43420">
    <property type="entry name" value="ACETYLTRANSFERASE"/>
    <property type="match status" value="1"/>
</dbReference>